<dbReference type="InterPro" id="IPR011989">
    <property type="entry name" value="ARM-like"/>
</dbReference>
<gene>
    <name evidence="2" type="ORF">mMyoMyo1_006893</name>
</gene>
<feature type="domain" description="Importin-7/11-like TPR repeats" evidence="1">
    <location>
        <begin position="4"/>
        <end position="207"/>
    </location>
</feature>
<evidence type="ECO:0000313" key="3">
    <source>
        <dbReference type="Proteomes" id="UP000527355"/>
    </source>
</evidence>
<dbReference type="InterPro" id="IPR058669">
    <property type="entry name" value="TPR_IPO7/11-like"/>
</dbReference>
<comment type="caution">
    <text evidence="2">The sequence shown here is derived from an EMBL/GenBank/DDBJ whole genome shotgun (WGS) entry which is preliminary data.</text>
</comment>
<dbReference type="EMBL" id="JABWUV010000005">
    <property type="protein sequence ID" value="KAF6355034.1"/>
    <property type="molecule type" value="Genomic_DNA"/>
</dbReference>
<dbReference type="Proteomes" id="UP000527355">
    <property type="component" value="Unassembled WGS sequence"/>
</dbReference>
<dbReference type="VEuPathDB" id="HostDB:GeneID_118655872"/>
<evidence type="ECO:0000313" key="2">
    <source>
        <dbReference type="EMBL" id="KAF6355034.1"/>
    </source>
</evidence>
<dbReference type="AlphaFoldDB" id="A0A7J7XZP1"/>
<proteinExistence type="predicted"/>
<dbReference type="GO" id="GO:0005829">
    <property type="term" value="C:cytosol"/>
    <property type="evidence" value="ECO:0007669"/>
    <property type="project" value="TreeGrafter"/>
</dbReference>
<dbReference type="PANTHER" id="PTHR10997:SF7">
    <property type="entry name" value="IMPORTIN-11"/>
    <property type="match status" value="1"/>
</dbReference>
<accession>A0A7J7XZP1</accession>
<dbReference type="InterPro" id="IPR016024">
    <property type="entry name" value="ARM-type_fold"/>
</dbReference>
<reference evidence="2 3" key="1">
    <citation type="journal article" date="2020" name="Nature">
        <title>Six reference-quality genomes reveal evolution of bat adaptations.</title>
        <authorList>
            <person name="Jebb D."/>
            <person name="Huang Z."/>
            <person name="Pippel M."/>
            <person name="Hughes G.M."/>
            <person name="Lavrichenko K."/>
            <person name="Devanna P."/>
            <person name="Winkler S."/>
            <person name="Jermiin L.S."/>
            <person name="Skirmuntt E.C."/>
            <person name="Katzourakis A."/>
            <person name="Burkitt-Gray L."/>
            <person name="Ray D.A."/>
            <person name="Sullivan K.A.M."/>
            <person name="Roscito J.G."/>
            <person name="Kirilenko B.M."/>
            <person name="Davalos L.M."/>
            <person name="Corthals A.P."/>
            <person name="Power M.L."/>
            <person name="Jones G."/>
            <person name="Ransome R.D."/>
            <person name="Dechmann D.K.N."/>
            <person name="Locatelli A.G."/>
            <person name="Puechmaille S.J."/>
            <person name="Fedrigo O."/>
            <person name="Jarvis E.D."/>
            <person name="Hiller M."/>
            <person name="Vernes S.C."/>
            <person name="Myers E.W."/>
            <person name="Teeling E.C."/>
        </authorList>
    </citation>
    <scope>NUCLEOTIDE SEQUENCE [LARGE SCALE GENOMIC DNA]</scope>
    <source>
        <strain evidence="2">MMyoMyo1</strain>
        <tissue evidence="2">Flight muscle</tissue>
    </source>
</reference>
<dbReference type="GO" id="GO:0005635">
    <property type="term" value="C:nuclear envelope"/>
    <property type="evidence" value="ECO:0007669"/>
    <property type="project" value="TreeGrafter"/>
</dbReference>
<dbReference type="PANTHER" id="PTHR10997">
    <property type="entry name" value="IMPORTIN-7, 8, 11"/>
    <property type="match status" value="1"/>
</dbReference>
<evidence type="ECO:0000259" key="1">
    <source>
        <dbReference type="Pfam" id="PF25758"/>
    </source>
</evidence>
<sequence length="210" mass="23941">MFQPILPCVFRGIIEGERYPVVMSTYLGVMGRVLLQNTSFFSSLLTVMAHKCNQEMDQLLGNMIEMWVDRMDNITQPERRKLSALALLSLLPSDNSVIQDKFCGIINIAVEGLHDVMTEDPETGTHKDCMLMSHLEEPKATEDEEPPTEQDKRKKMLALKDPVHSVSLQQFTYEKLKAQQELLGEQGFQSLMETVDTEIVTQLQEFLQGF</sequence>
<name>A0A7J7XZP1_MYOMY</name>
<dbReference type="SUPFAM" id="SSF48371">
    <property type="entry name" value="ARM repeat"/>
    <property type="match status" value="1"/>
</dbReference>
<dbReference type="GO" id="GO:0006606">
    <property type="term" value="P:protein import into nucleus"/>
    <property type="evidence" value="ECO:0007669"/>
    <property type="project" value="TreeGrafter"/>
</dbReference>
<dbReference type="Pfam" id="PF25758">
    <property type="entry name" value="TPR_IPO11"/>
    <property type="match status" value="1"/>
</dbReference>
<protein>
    <submittedName>
        <fullName evidence="2">Importin 11</fullName>
    </submittedName>
</protein>
<dbReference type="Gene3D" id="1.25.10.10">
    <property type="entry name" value="Leucine-rich Repeat Variant"/>
    <property type="match status" value="1"/>
</dbReference>
<keyword evidence="3" id="KW-1185">Reference proteome</keyword>
<organism evidence="2 3">
    <name type="scientific">Myotis myotis</name>
    <name type="common">Greater mouse-eared bat</name>
    <name type="synonym">Vespertilio myotis</name>
    <dbReference type="NCBI Taxonomy" id="51298"/>
    <lineage>
        <taxon>Eukaryota</taxon>
        <taxon>Metazoa</taxon>
        <taxon>Chordata</taxon>
        <taxon>Craniata</taxon>
        <taxon>Vertebrata</taxon>
        <taxon>Euteleostomi</taxon>
        <taxon>Mammalia</taxon>
        <taxon>Eutheria</taxon>
        <taxon>Laurasiatheria</taxon>
        <taxon>Chiroptera</taxon>
        <taxon>Yangochiroptera</taxon>
        <taxon>Vespertilionidae</taxon>
        <taxon>Myotis</taxon>
    </lineage>
</organism>